<gene>
    <name evidence="1" type="ORF">SBF1_3990003</name>
</gene>
<proteinExistence type="predicted"/>
<dbReference type="Proteomes" id="UP000238916">
    <property type="component" value="Unassembled WGS sequence"/>
</dbReference>
<accession>A0A2U3L827</accession>
<dbReference type="EMBL" id="OMOF01000333">
    <property type="protein sequence ID" value="SPF47970.1"/>
    <property type="molecule type" value="Genomic_DNA"/>
</dbReference>
<dbReference type="AlphaFoldDB" id="A0A2U3L827"/>
<sequence>MCQQITILEQGTQVEIGSKTAVFEQPRTKAGAKITGCANITGCNLMLKNQIQVNDWGCVLDIGQAVSNKITSVGIRANHLRFCDQQDLPNSFGYQIKSIKEMPDKIILLLKITEQQIVWLKVEIDRQYWQNYSEQLPPYVQLPTEKLLLLA</sequence>
<protein>
    <submittedName>
        <fullName evidence="1">Uncharacterized protein</fullName>
    </submittedName>
</protein>
<evidence type="ECO:0000313" key="1">
    <source>
        <dbReference type="EMBL" id="SPF47970.1"/>
    </source>
</evidence>
<organism evidence="1 2">
    <name type="scientific">Candidatus Desulfosporosinus infrequens</name>
    <dbReference type="NCBI Taxonomy" id="2043169"/>
    <lineage>
        <taxon>Bacteria</taxon>
        <taxon>Bacillati</taxon>
        <taxon>Bacillota</taxon>
        <taxon>Clostridia</taxon>
        <taxon>Eubacteriales</taxon>
        <taxon>Desulfitobacteriaceae</taxon>
        <taxon>Desulfosporosinus</taxon>
    </lineage>
</organism>
<reference evidence="2" key="1">
    <citation type="submission" date="2018-02" db="EMBL/GenBank/DDBJ databases">
        <authorList>
            <person name="Hausmann B."/>
        </authorList>
    </citation>
    <scope>NUCLEOTIDE SEQUENCE [LARGE SCALE GENOMIC DNA]</scope>
    <source>
        <strain evidence="2">Peat soil MAG SbF1</strain>
    </source>
</reference>
<name>A0A2U3L827_9FIRM</name>
<evidence type="ECO:0000313" key="2">
    <source>
        <dbReference type="Proteomes" id="UP000238916"/>
    </source>
</evidence>